<dbReference type="SUPFAM" id="SSF52738">
    <property type="entry name" value="Methylesterase CheB, C-terminal domain"/>
    <property type="match status" value="1"/>
</dbReference>
<keyword evidence="4" id="KW-0145">Chemotaxis</keyword>
<dbReference type="InterPro" id="IPR035909">
    <property type="entry name" value="CheB_C"/>
</dbReference>
<dbReference type="EMBL" id="SOBT01000010">
    <property type="protein sequence ID" value="TDU26405.1"/>
    <property type="molecule type" value="Genomic_DNA"/>
</dbReference>
<dbReference type="GO" id="GO:0008984">
    <property type="term" value="F:protein-glutamate methylesterase activity"/>
    <property type="evidence" value="ECO:0007669"/>
    <property type="project" value="UniProtKB-EC"/>
</dbReference>
<feature type="active site" evidence="4">
    <location>
        <position position="19"/>
    </location>
</feature>
<evidence type="ECO:0000259" key="5">
    <source>
        <dbReference type="PROSITE" id="PS50122"/>
    </source>
</evidence>
<dbReference type="OrthoDB" id="9793421at2"/>
<dbReference type="Gene3D" id="3.40.50.180">
    <property type="entry name" value="Methylesterase CheB, C-terminal domain"/>
    <property type="match status" value="1"/>
</dbReference>
<keyword evidence="7" id="KW-1185">Reference proteome</keyword>
<dbReference type="PROSITE" id="PS50122">
    <property type="entry name" value="CHEB"/>
    <property type="match status" value="1"/>
</dbReference>
<evidence type="ECO:0000256" key="4">
    <source>
        <dbReference type="PROSITE-ProRule" id="PRU00050"/>
    </source>
</evidence>
<protein>
    <recommendedName>
        <fullName evidence="2">protein-glutamate methylesterase</fullName>
        <ecNumber evidence="2">3.1.1.61</ecNumber>
    </recommendedName>
</protein>
<feature type="active site" evidence="4">
    <location>
        <position position="139"/>
    </location>
</feature>
<dbReference type="EC" id="3.1.1.61" evidence="2"/>
<dbReference type="RefSeq" id="WP_133882624.1">
    <property type="nucleotide sequence ID" value="NZ_MWIN01000019.1"/>
</dbReference>
<comment type="caution">
    <text evidence="6">The sequence shown here is derived from an EMBL/GenBank/DDBJ whole genome shotgun (WGS) entry which is preliminary data.</text>
</comment>
<dbReference type="PANTHER" id="PTHR42872">
    <property type="entry name" value="PROTEIN-GLUTAMATE METHYLESTERASE/PROTEIN-GLUTAMINE GLUTAMINASE"/>
    <property type="match status" value="1"/>
</dbReference>
<evidence type="ECO:0000256" key="1">
    <source>
        <dbReference type="ARBA" id="ARBA00022801"/>
    </source>
</evidence>
<dbReference type="CDD" id="cd16433">
    <property type="entry name" value="CheB"/>
    <property type="match status" value="1"/>
</dbReference>
<dbReference type="GO" id="GO:0000156">
    <property type="term" value="F:phosphorelay response regulator activity"/>
    <property type="evidence" value="ECO:0007669"/>
    <property type="project" value="InterPro"/>
</dbReference>
<proteinExistence type="predicted"/>
<dbReference type="AlphaFoldDB" id="A0A4R7NYJ6"/>
<dbReference type="Proteomes" id="UP000295341">
    <property type="component" value="Unassembled WGS sequence"/>
</dbReference>
<gene>
    <name evidence="6" type="ORF">DFR24_3429</name>
</gene>
<keyword evidence="1 4" id="KW-0378">Hydrolase</keyword>
<dbReference type="GO" id="GO:0005737">
    <property type="term" value="C:cytoplasm"/>
    <property type="evidence" value="ECO:0007669"/>
    <property type="project" value="InterPro"/>
</dbReference>
<sequence length="211" mass="22323">MNAATPLGHRVGAIVIGASAGGVEVLSTLLPALPETIRAAVFVVLHQPPDRQSILAEIFSRKCKLPVREAEDKEPIEPGTIYFAPPNYHLLIEAGARIALSVDDLVQFSRPSIDVLFHSAADTYRERLLGILLTGWNEDGAAGLLAVHAVKGITIVQDPQSAEAPVMPQAAIRMHSPDFVLHPRAIADLLHGLEPAPATSGTSPARAAPAP</sequence>
<evidence type="ECO:0000256" key="2">
    <source>
        <dbReference type="ARBA" id="ARBA00039140"/>
    </source>
</evidence>
<name>A0A4R7NYJ6_9GAMM</name>
<organism evidence="6 7">
    <name type="scientific">Panacagrimonas perspica</name>
    <dbReference type="NCBI Taxonomy" id="381431"/>
    <lineage>
        <taxon>Bacteria</taxon>
        <taxon>Pseudomonadati</taxon>
        <taxon>Pseudomonadota</taxon>
        <taxon>Gammaproteobacteria</taxon>
        <taxon>Nevskiales</taxon>
        <taxon>Nevskiaceae</taxon>
        <taxon>Panacagrimonas</taxon>
    </lineage>
</organism>
<evidence type="ECO:0000313" key="7">
    <source>
        <dbReference type="Proteomes" id="UP000295341"/>
    </source>
</evidence>
<dbReference type="PANTHER" id="PTHR42872:SF6">
    <property type="entry name" value="PROTEIN-GLUTAMATE METHYLESTERASE_PROTEIN-GLUTAMINE GLUTAMINASE"/>
    <property type="match status" value="1"/>
</dbReference>
<dbReference type="GO" id="GO:0006935">
    <property type="term" value="P:chemotaxis"/>
    <property type="evidence" value="ECO:0007669"/>
    <property type="project" value="UniProtKB-UniRule"/>
</dbReference>
<dbReference type="Pfam" id="PF01339">
    <property type="entry name" value="CheB_methylest"/>
    <property type="match status" value="1"/>
</dbReference>
<feature type="domain" description="CheB-type methylesterase" evidence="5">
    <location>
        <begin position="14"/>
        <end position="187"/>
    </location>
</feature>
<comment type="catalytic activity">
    <reaction evidence="3">
        <text>[protein]-L-glutamate 5-O-methyl ester + H2O = L-glutamyl-[protein] + methanol + H(+)</text>
        <dbReference type="Rhea" id="RHEA:23236"/>
        <dbReference type="Rhea" id="RHEA-COMP:10208"/>
        <dbReference type="Rhea" id="RHEA-COMP:10311"/>
        <dbReference type="ChEBI" id="CHEBI:15377"/>
        <dbReference type="ChEBI" id="CHEBI:15378"/>
        <dbReference type="ChEBI" id="CHEBI:17790"/>
        <dbReference type="ChEBI" id="CHEBI:29973"/>
        <dbReference type="ChEBI" id="CHEBI:82795"/>
        <dbReference type="EC" id="3.1.1.61"/>
    </reaction>
</comment>
<evidence type="ECO:0000256" key="3">
    <source>
        <dbReference type="ARBA" id="ARBA00048267"/>
    </source>
</evidence>
<accession>A0A4R7NYJ6</accession>
<feature type="active site" evidence="4">
    <location>
        <position position="46"/>
    </location>
</feature>
<reference evidence="6 7" key="1">
    <citation type="submission" date="2019-03" db="EMBL/GenBank/DDBJ databases">
        <title>Genomic Encyclopedia of Type Strains, Phase IV (KMG-IV): sequencing the most valuable type-strain genomes for metagenomic binning, comparative biology and taxonomic classification.</title>
        <authorList>
            <person name="Goeker M."/>
        </authorList>
    </citation>
    <scope>NUCLEOTIDE SEQUENCE [LARGE SCALE GENOMIC DNA]</scope>
    <source>
        <strain evidence="6 7">DSM 26377</strain>
    </source>
</reference>
<dbReference type="InterPro" id="IPR000673">
    <property type="entry name" value="Sig_transdc_resp-reg_Me-estase"/>
</dbReference>
<evidence type="ECO:0000313" key="6">
    <source>
        <dbReference type="EMBL" id="TDU26405.1"/>
    </source>
</evidence>